<comment type="subcellular location">
    <subcellularLocation>
        <location evidence="1">Membrane</location>
    </subcellularLocation>
</comment>
<dbReference type="CDD" id="cd06575">
    <property type="entry name" value="PASTA_Pbp2x-like_2"/>
    <property type="match status" value="1"/>
</dbReference>
<dbReference type="SMART" id="SM00740">
    <property type="entry name" value="PASTA"/>
    <property type="match status" value="1"/>
</dbReference>
<keyword evidence="5" id="KW-0132">Cell division</keyword>
<dbReference type="Pfam" id="PF03793">
    <property type="entry name" value="PASTA"/>
    <property type="match status" value="1"/>
</dbReference>
<dbReference type="PANTHER" id="PTHR30627:SF1">
    <property type="entry name" value="PEPTIDOGLYCAN D,D-TRANSPEPTIDASE FTSI"/>
    <property type="match status" value="1"/>
</dbReference>
<sequence length="696" mass="75555">MKPASLRPRAVRTIVLFAAMSLVLLLYMGRLVQLQVFQYEDWARRSARNHQSKRVLEMKRGTITDRNGLELALSVETYSVYLFTREVKNLNETANLLATVLPMTRDQILQKIGNRKGYLPIIQKLDRNLAQKVMALNLPGVNLEENYRRFYPQNSLAANLIGFCGADGHGLEGLELSFDKTLRGYAGLAVQEDVSFGEDGPARMRIVQPPMGGSNMVLTIDSFIQHILETELANLVNKFKPIDATAIAMDPMTGEILGMACLPTYDLNQFASSTPDSHRNRPITDIYEPGSCMKIFPTAVALQTGRIRSDTRFYCKGYGELPNRRVKCHGQHGLVDIDKGIAESCNATMVQISQMIDGQDLYRMYKNLGFGEPTGLEVPGESAGILYPPSRWSGFSAASLCIGQEIAVTGLQLVRAYSAIANGGWLMQPRIVKKLYSPNHDIQEEFGPQPIRRVFGPNVAHRLRKMLASVVENGTGRLAALPEYTVGGKTSTAQKPNPRGGYFWEKVITSFIGIAPIQEPRIVLYVAVNEPKGDEKTLYGGKVAAPAFAAILDRILKHLKVPPDKTPPPALATATPQIAQASTAREISFLSLMSAPVLPVAEAAEPPPGPPAIVTAPQPASPASGPASGSADTLPGVVPDVRGMPLREAARRLAGLHLPVAYEGDGLAVAQTPPPGTPLAQCSQIVVRFSPQPTGP</sequence>
<keyword evidence="5" id="KW-0131">Cell cycle</keyword>
<proteinExistence type="predicted"/>
<dbReference type="SUPFAM" id="SSF56519">
    <property type="entry name" value="Penicillin binding protein dimerisation domain"/>
    <property type="match status" value="1"/>
</dbReference>
<dbReference type="PROSITE" id="PS51178">
    <property type="entry name" value="PASTA"/>
    <property type="match status" value="1"/>
</dbReference>
<evidence type="ECO:0000256" key="1">
    <source>
        <dbReference type="ARBA" id="ARBA00004370"/>
    </source>
</evidence>
<dbReference type="InterPro" id="IPR001460">
    <property type="entry name" value="PCN-bd_Tpept"/>
</dbReference>
<dbReference type="GO" id="GO:0071555">
    <property type="term" value="P:cell wall organization"/>
    <property type="evidence" value="ECO:0007669"/>
    <property type="project" value="TreeGrafter"/>
</dbReference>
<name>A0A367ZTF9_9BACT</name>
<dbReference type="GO" id="GO:0005886">
    <property type="term" value="C:plasma membrane"/>
    <property type="evidence" value="ECO:0007669"/>
    <property type="project" value="TreeGrafter"/>
</dbReference>
<evidence type="ECO:0000256" key="3">
    <source>
        <dbReference type="SAM" id="MobiDB-lite"/>
    </source>
</evidence>
<feature type="region of interest" description="Disordered" evidence="3">
    <location>
        <begin position="606"/>
        <end position="634"/>
    </location>
</feature>
<dbReference type="InterPro" id="IPR005311">
    <property type="entry name" value="PBP_dimer"/>
</dbReference>
<dbReference type="Gene3D" id="3.40.710.10">
    <property type="entry name" value="DD-peptidase/beta-lactamase superfamily"/>
    <property type="match status" value="1"/>
</dbReference>
<dbReference type="Proteomes" id="UP000252355">
    <property type="component" value="Unassembled WGS sequence"/>
</dbReference>
<dbReference type="Pfam" id="PF03717">
    <property type="entry name" value="PBP_dimer"/>
    <property type="match status" value="1"/>
</dbReference>
<evidence type="ECO:0000313" key="6">
    <source>
        <dbReference type="Proteomes" id="UP000252355"/>
    </source>
</evidence>
<evidence type="ECO:0000313" key="5">
    <source>
        <dbReference type="EMBL" id="RCK81330.1"/>
    </source>
</evidence>
<evidence type="ECO:0000259" key="4">
    <source>
        <dbReference type="PROSITE" id="PS51178"/>
    </source>
</evidence>
<comment type="caution">
    <text evidence="5">The sequence shown here is derived from an EMBL/GenBank/DDBJ whole genome shotgun (WGS) entry which is preliminary data.</text>
</comment>
<gene>
    <name evidence="5" type="ORF">OZSIB_2199</name>
</gene>
<keyword evidence="2" id="KW-0472">Membrane</keyword>
<dbReference type="InterPro" id="IPR012338">
    <property type="entry name" value="Beta-lactam/transpept-like"/>
</dbReference>
<dbReference type="GO" id="GO:0008658">
    <property type="term" value="F:penicillin binding"/>
    <property type="evidence" value="ECO:0007669"/>
    <property type="project" value="InterPro"/>
</dbReference>
<dbReference type="PANTHER" id="PTHR30627">
    <property type="entry name" value="PEPTIDOGLYCAN D,D-TRANSPEPTIDASE"/>
    <property type="match status" value="1"/>
</dbReference>
<dbReference type="GO" id="GO:0051301">
    <property type="term" value="P:cell division"/>
    <property type="evidence" value="ECO:0007669"/>
    <property type="project" value="UniProtKB-KW"/>
</dbReference>
<dbReference type="InterPro" id="IPR036138">
    <property type="entry name" value="PBP_dimer_sf"/>
</dbReference>
<evidence type="ECO:0000256" key="2">
    <source>
        <dbReference type="ARBA" id="ARBA00023136"/>
    </source>
</evidence>
<dbReference type="EMBL" id="QOQW01000002">
    <property type="protein sequence ID" value="RCK81330.1"/>
    <property type="molecule type" value="Genomic_DNA"/>
</dbReference>
<dbReference type="Gene3D" id="3.90.1310.10">
    <property type="entry name" value="Penicillin-binding protein 2a (Domain 2)"/>
    <property type="match status" value="1"/>
</dbReference>
<feature type="domain" description="PASTA" evidence="4">
    <location>
        <begin position="632"/>
        <end position="691"/>
    </location>
</feature>
<feature type="compositionally biased region" description="Low complexity" evidence="3">
    <location>
        <begin position="612"/>
        <end position="631"/>
    </location>
</feature>
<dbReference type="SUPFAM" id="SSF54184">
    <property type="entry name" value="Penicillin-binding protein 2x (pbp-2x), c-terminal domain"/>
    <property type="match status" value="1"/>
</dbReference>
<dbReference type="SUPFAM" id="SSF56601">
    <property type="entry name" value="beta-lactamase/transpeptidase-like"/>
    <property type="match status" value="1"/>
</dbReference>
<reference evidence="5 6" key="1">
    <citation type="submission" date="2018-05" db="EMBL/GenBank/DDBJ databases">
        <title>A metagenomic window into the 2 km-deep terrestrial subsurface aquifer revealed taxonomically and functionally diverse microbial community comprising novel uncultured bacterial lineages.</title>
        <authorList>
            <person name="Kadnikov V.V."/>
            <person name="Mardanov A.V."/>
            <person name="Beletsky A.V."/>
            <person name="Banks D."/>
            <person name="Pimenov N.V."/>
            <person name="Frank Y.A."/>
            <person name="Karnachuk O.V."/>
            <person name="Ravin N.V."/>
        </authorList>
    </citation>
    <scope>NUCLEOTIDE SEQUENCE [LARGE SCALE GENOMIC DNA]</scope>
    <source>
        <strain evidence="5">BY5</strain>
    </source>
</reference>
<dbReference type="InterPro" id="IPR005543">
    <property type="entry name" value="PASTA_dom"/>
</dbReference>
<dbReference type="InterPro" id="IPR050515">
    <property type="entry name" value="Beta-lactam/transpept"/>
</dbReference>
<dbReference type="Pfam" id="PF00905">
    <property type="entry name" value="Transpeptidase"/>
    <property type="match status" value="1"/>
</dbReference>
<accession>A0A367ZTF9</accession>
<dbReference type="AlphaFoldDB" id="A0A367ZTF9"/>
<organism evidence="5 6">
    <name type="scientific">Candidatus Ozemobacter sibiricus</name>
    <dbReference type="NCBI Taxonomy" id="2268124"/>
    <lineage>
        <taxon>Bacteria</taxon>
        <taxon>Candidatus Ozemobacteria</taxon>
        <taxon>Candidatus Ozemobacterales</taxon>
        <taxon>Candidatus Ozemobacteraceae</taxon>
        <taxon>Candidatus Ozemobacter</taxon>
    </lineage>
</organism>
<protein>
    <submittedName>
        <fullName evidence="5">Cell division protein FtsI [Peptidoglycan synthetase]</fullName>
    </submittedName>
</protein>
<dbReference type="Gene3D" id="3.30.450.330">
    <property type="match status" value="1"/>
</dbReference>